<name>A0A8H3BE36_9AGAM</name>
<protein>
    <submittedName>
        <fullName evidence="2">Uncharacterized protein</fullName>
    </submittedName>
</protein>
<evidence type="ECO:0000256" key="1">
    <source>
        <dbReference type="SAM" id="MobiDB-lite"/>
    </source>
</evidence>
<proteinExistence type="predicted"/>
<reference evidence="2" key="1">
    <citation type="submission" date="2021-01" db="EMBL/GenBank/DDBJ databases">
        <authorList>
            <person name="Kaushik A."/>
        </authorList>
    </citation>
    <scope>NUCLEOTIDE SEQUENCE</scope>
    <source>
        <strain evidence="2">AG3-T5</strain>
    </source>
</reference>
<dbReference type="EMBL" id="CAJMWW010000181">
    <property type="protein sequence ID" value="CAE6455407.1"/>
    <property type="molecule type" value="Genomic_DNA"/>
</dbReference>
<feature type="non-terminal residue" evidence="2">
    <location>
        <position position="1"/>
    </location>
</feature>
<evidence type="ECO:0000313" key="2">
    <source>
        <dbReference type="EMBL" id="CAE6455407.1"/>
    </source>
</evidence>
<organism evidence="2 3">
    <name type="scientific">Rhizoctonia solani</name>
    <dbReference type="NCBI Taxonomy" id="456999"/>
    <lineage>
        <taxon>Eukaryota</taxon>
        <taxon>Fungi</taxon>
        <taxon>Dikarya</taxon>
        <taxon>Basidiomycota</taxon>
        <taxon>Agaricomycotina</taxon>
        <taxon>Agaricomycetes</taxon>
        <taxon>Cantharellales</taxon>
        <taxon>Ceratobasidiaceae</taxon>
        <taxon>Rhizoctonia</taxon>
    </lineage>
</organism>
<evidence type="ECO:0000313" key="3">
    <source>
        <dbReference type="Proteomes" id="UP000663841"/>
    </source>
</evidence>
<dbReference type="Proteomes" id="UP000663841">
    <property type="component" value="Unassembled WGS sequence"/>
</dbReference>
<comment type="caution">
    <text evidence="2">The sequence shown here is derived from an EMBL/GenBank/DDBJ whole genome shotgun (WGS) entry which is preliminary data.</text>
</comment>
<feature type="region of interest" description="Disordered" evidence="1">
    <location>
        <begin position="1"/>
        <end position="28"/>
    </location>
</feature>
<sequence>MTHRQTPDDMEREDVGDDRDGSNDGSASIADRSIHLADLIGKVGVYEMDADTGSLTSLVSAYSRLTTSSKGFSSQESLADAVTEPTGSTLIDRSLLIDLSMLPKNYRGQELSSIRAVEVSEAVGLPLGPDKMYIDLWTSLLFGSLCDQLLILSFSILEPYWNIKQRKLKDWDILKHAIVESTKPKVCRLVQRTTRVGEMDEIHTGVIFDKFEKNYPPYQWVIKKPA</sequence>
<dbReference type="AlphaFoldDB" id="A0A8H3BE36"/>
<accession>A0A8H3BE36</accession>
<gene>
    <name evidence="2" type="ORF">RDB_LOCUS137223</name>
</gene>